<reference evidence="2 3" key="1">
    <citation type="submission" date="2023-02" db="EMBL/GenBank/DDBJ databases">
        <title>LHISI_Scaffold_Assembly.</title>
        <authorList>
            <person name="Stuart O.P."/>
            <person name="Cleave R."/>
            <person name="Magrath M.J.L."/>
            <person name="Mikheyev A.S."/>
        </authorList>
    </citation>
    <scope>NUCLEOTIDE SEQUENCE [LARGE SCALE GENOMIC DNA]</scope>
    <source>
        <strain evidence="2">Daus_M_001</strain>
        <tissue evidence="2">Leg muscle</tissue>
    </source>
</reference>
<gene>
    <name evidence="2" type="ORF">PR048_003274</name>
</gene>
<proteinExistence type="predicted"/>
<evidence type="ECO:0000313" key="3">
    <source>
        <dbReference type="Proteomes" id="UP001159363"/>
    </source>
</evidence>
<sequence length="439" mass="48835">MKMKPIEPNVSFTYLVNIDSNMIITEEQSVEDIVSSQVMESQDQKDETREEEEKWRQAHGRWPLPARYLVAIDRQLPSLRSRTELQQQTAKSAPGHAAETLVATQLQQRRTINELVTPKTRIARHGTRHRASFAAGVLESTVHCIMEDHTEVKENYGGNALLTLQQKFSVNSGELASLEQGQCIACSGEVALREDYSTLTGIKVSAARIKGYQQPVKSGAQVYEPMSASGYGRNIGTDDTMDCSTQPLNRSLLSPSFHLHHGVVVYLNEFFAEDKRYSPTHFFLHCTWNARIVLGKEYTVNQRTIFNFTTVINSVAPAGMEYRRNPVPLHPPNGILSRRKPELPRVYAHSHPPLCSKHSDVAAGHLLSSPNIPATPARFAFHTVPASSRANTLRLENLLTWPLLLLVPAELVPSPWAKVVVLCLVVLVRASGGLLVLLG</sequence>
<comment type="caution">
    <text evidence="2">The sequence shown here is derived from an EMBL/GenBank/DDBJ whole genome shotgun (WGS) entry which is preliminary data.</text>
</comment>
<protein>
    <submittedName>
        <fullName evidence="2">Uncharacterized protein</fullName>
    </submittedName>
</protein>
<dbReference type="Proteomes" id="UP001159363">
    <property type="component" value="Chromosome 1"/>
</dbReference>
<evidence type="ECO:0000256" key="1">
    <source>
        <dbReference type="SAM" id="MobiDB-lite"/>
    </source>
</evidence>
<keyword evidence="3" id="KW-1185">Reference proteome</keyword>
<feature type="region of interest" description="Disordered" evidence="1">
    <location>
        <begin position="35"/>
        <end position="58"/>
    </location>
</feature>
<accession>A0ABQ9IMM8</accession>
<evidence type="ECO:0000313" key="2">
    <source>
        <dbReference type="EMBL" id="KAJ8897917.1"/>
    </source>
</evidence>
<feature type="compositionally biased region" description="Basic and acidic residues" evidence="1">
    <location>
        <begin position="42"/>
        <end position="56"/>
    </location>
</feature>
<dbReference type="EMBL" id="JARBHB010000001">
    <property type="protein sequence ID" value="KAJ8897917.1"/>
    <property type="molecule type" value="Genomic_DNA"/>
</dbReference>
<organism evidence="2 3">
    <name type="scientific">Dryococelus australis</name>
    <dbReference type="NCBI Taxonomy" id="614101"/>
    <lineage>
        <taxon>Eukaryota</taxon>
        <taxon>Metazoa</taxon>
        <taxon>Ecdysozoa</taxon>
        <taxon>Arthropoda</taxon>
        <taxon>Hexapoda</taxon>
        <taxon>Insecta</taxon>
        <taxon>Pterygota</taxon>
        <taxon>Neoptera</taxon>
        <taxon>Polyneoptera</taxon>
        <taxon>Phasmatodea</taxon>
        <taxon>Verophasmatodea</taxon>
        <taxon>Anareolatae</taxon>
        <taxon>Phasmatidae</taxon>
        <taxon>Eurycanthinae</taxon>
        <taxon>Dryococelus</taxon>
    </lineage>
</organism>
<name>A0ABQ9IMM8_9NEOP</name>